<gene>
    <name evidence="1" type="ORF">UFOPK1619_00590</name>
</gene>
<organism evidence="1">
    <name type="scientific">freshwater metagenome</name>
    <dbReference type="NCBI Taxonomy" id="449393"/>
    <lineage>
        <taxon>unclassified sequences</taxon>
        <taxon>metagenomes</taxon>
        <taxon>ecological metagenomes</taxon>
    </lineage>
</organism>
<protein>
    <submittedName>
        <fullName evidence="1">Unannotated protein</fullName>
    </submittedName>
</protein>
<proteinExistence type="predicted"/>
<evidence type="ECO:0000313" key="1">
    <source>
        <dbReference type="EMBL" id="CAB4564670.1"/>
    </source>
</evidence>
<dbReference type="InterPro" id="IPR021848">
    <property type="entry name" value="HODM_asu-like"/>
</dbReference>
<dbReference type="EMBL" id="CAEZTI010000100">
    <property type="protein sequence ID" value="CAB4564670.1"/>
    <property type="molecule type" value="Genomic_DNA"/>
</dbReference>
<sequence length="303" mass="34006">MSIVFHNDPFTPFDRQPIIAHDSPSFGSGFRRSVAIPHAYLPVPADAARLRVAARSLEIEQWVSHHDADWEPTIEMKRALIQERPDEVVAMLPGAEAACEEVARGVMSSIGVAPTDARGIDALVEAAMCVADDLCVLIPDAEGMPRLVAAVLCSPNRWRLAEKLGGTMASIHVPVARYDIDLDSPVNAVLKRLNVEKPMWRTNWGISNHPSLFQPDVPPITPEIDIADMWFRTEWQTLRRLPDTGAILFTIRTYVEKLSDFVSRDYAVVHDIGDIVNKVREDVAQYKSIAPYRERIFEYLSLR</sequence>
<dbReference type="AlphaFoldDB" id="A0A6J6DKR3"/>
<dbReference type="Pfam" id="PF11927">
    <property type="entry name" value="HODM_asu-like"/>
    <property type="match status" value="1"/>
</dbReference>
<name>A0A6J6DKR3_9ZZZZ</name>
<accession>A0A6J6DKR3</accession>
<reference evidence="1" key="1">
    <citation type="submission" date="2020-05" db="EMBL/GenBank/DDBJ databases">
        <authorList>
            <person name="Chiriac C."/>
            <person name="Salcher M."/>
            <person name="Ghai R."/>
            <person name="Kavagutti S V."/>
        </authorList>
    </citation>
    <scope>NUCLEOTIDE SEQUENCE</scope>
</reference>